<reference evidence="13" key="1">
    <citation type="submission" date="2015-06" db="EMBL/GenBank/DDBJ databases">
        <authorList>
            <person name="van de Sande W.W.J."/>
        </authorList>
    </citation>
    <scope>NUCLEOTIDE SEQUENCE [LARGE SCALE GENOMIC DNA]</scope>
    <source>
        <strain evidence="13">mm55</strain>
    </source>
</reference>
<sequence>MVSKRRASNELENPSKAIKLGEQNSDTYTNMDAGRQVVNSDRGSQYVADEMHFHTHQGDQGDGYIECLKDLRGTDPRVDKRVIENAKGNPLREACQCILGSSGFDAWRDDPRSGLFWVSGSPGKGKTMLLCGIINMLEEEAAGNPPSFFFCQSNDSELNSATAVLRGLIYLLAVNRPPLLGHLQKRYNLAGGKLFDKRDTFFALADIFKSMLLHPTATSTTTPLYIVVDALDECQTDLDKLLSLIRQTSETKPTCVKWIVSSRNQLAVEEGLRLAQLKTELNLDRNEASVSAAVYTFIEHQVSQLARLKKYDAQLQDTVRDYLRDNADDTFLWVSLVCQSLEKIGARKTLSKLCDFPAGLQSFYQKMLDQMLGSSDEDDVNSCKAILAVMLVAYRPITLTELPTLADLANEYSDRTEWLEELIRICCPFLIVRHGTIHFVHKSAKDYLDANAAAEIFPSQPAAKHHEIFSRSLQVLMGTLVLDICNQRDRGLCVDEIQTETDPLKAVRYSCVHWVDHLVEATRNRLQHLQDLKPGGLLDRFLRWYFLYWLEALSLIQRISDGVIAVTRLEAALEGLEAEPEILTVVKDARRFILHNRWVIEDTPLQAYASALLFSPTRSLIRMAFERDEPTWISIKPMVEDRWGACLQTLKGHRDWVTSVALSRDHSIFASASSDQSIKIWNTATGKCEKTIEGHLAWVKSLVFSHDGKYLASASSDKTIKLWNTEGWKYVRTVEGHEGSVNSVIFSRDSKKLISASSDRTVKIWDIAGEQIQTLRGHGDWVNDVACAEVGNHDRLVSASSDRTIQFWDVGKGTSLRVLSGHSDWVSSVTFQPNSSIRIASASYDQTVRIWDVEEGTCVRIFEGHSDWVRSVTLSHDGHRIASASDDATIRIWDTAGETQQVLQGHGASVTSLSFTSDDKHLISASQDRHLKLWDTTLGGDAQVLETHYTRVDLVAFSPDGERLASVSDDQTIRIWATATGKCLRILAGHTETVNSAVFSCSGRLASASSDRTARIWDVETGNCIQTLEGHVDWVEPLVFSPDGEQLASASGDRTVRIWDVTTGTCLQTLAGHDLDIRSVTFSHDGRHIASASNDCTARVWDTATGRCVQILDGHCDWVTSVVFSSDDHHVASSSADGKIKIWSLGVGECNQTLAGHAGRVHAICFSHDGRYLASAAADRTVKIWIAATGECVRTADVGISLKHISFDAANSYLLTEIGRLVLGPLAPPDPADGAISRTSEATWFGYGLSSDRSWVTCHGQGMLRLPSEYQVACSAIYRSMLAMGCESGRVLVLEFKQDEFPTLKPKGASRSRRRPVFAAPVALANPPLSAAAAMPSPSPEPEGTSAQLERALQRVGSDAENHQLQAIPNQEESAMRQHLLEDVEADAASKCASSRTAFHATKQGNADIARKWNIPDEVVQDHLDNPTDEHKARSLFKAIKRQREDEVGFLIEIGANLKATGYGDWPGWKGTALHEAAWYGTPLIIQLLLEGGADKHARDIGGRTPAFRPNWSRTEEIAKLLS</sequence>
<evidence type="ECO:0000256" key="6">
    <source>
        <dbReference type="ARBA" id="ARBA00043913"/>
    </source>
</evidence>
<dbReference type="InterPro" id="IPR020472">
    <property type="entry name" value="WD40_PAC1"/>
</dbReference>
<gene>
    <name evidence="12" type="ORF">MMYC01_208502</name>
    <name evidence="11" type="ORF">MMYC01_209641</name>
</gene>
<dbReference type="PROSITE" id="PS50297">
    <property type="entry name" value="ANK_REP_REGION"/>
    <property type="match status" value="1"/>
</dbReference>
<feature type="region of interest" description="Disordered" evidence="9">
    <location>
        <begin position="1"/>
        <end position="27"/>
    </location>
</feature>
<dbReference type="PROSITE" id="PS50294">
    <property type="entry name" value="WD_REPEATS_REGION"/>
    <property type="match status" value="13"/>
</dbReference>
<dbReference type="VEuPathDB" id="FungiDB:MMYC01_208502"/>
<dbReference type="GO" id="GO:1990234">
    <property type="term" value="C:transferase complex"/>
    <property type="evidence" value="ECO:0007669"/>
    <property type="project" value="UniProtKB-ARBA"/>
</dbReference>
<dbReference type="Pfam" id="PF00400">
    <property type="entry name" value="WD40"/>
    <property type="match status" value="13"/>
</dbReference>
<dbReference type="InterPro" id="IPR001680">
    <property type="entry name" value="WD40_rpt"/>
</dbReference>
<dbReference type="AlphaFoldDB" id="A0A175VQF2"/>
<evidence type="ECO:0000256" key="7">
    <source>
        <dbReference type="PROSITE-ProRule" id="PRU00023"/>
    </source>
</evidence>
<feature type="repeat" description="ANK" evidence="7">
    <location>
        <begin position="1472"/>
        <end position="1501"/>
    </location>
</feature>
<evidence type="ECO:0000256" key="1">
    <source>
        <dbReference type="ARBA" id="ARBA00022574"/>
    </source>
</evidence>
<name>A0A175VQF2_9PEZI</name>
<dbReference type="PANTHER" id="PTHR22847:SF637">
    <property type="entry name" value="WD REPEAT DOMAIN 5B"/>
    <property type="match status" value="1"/>
</dbReference>
<dbReference type="EMBL" id="LCTW02000279">
    <property type="protein sequence ID" value="KXX75318.1"/>
    <property type="molecule type" value="Genomic_DNA"/>
</dbReference>
<comment type="function">
    <text evidence="6">Involved in mitochondrial fission. Acts as an adapter protein required to form mitochondrial fission complexes. Formation of these complexes is required to promote constriction and fission of the mitochondrial compartment at a late step in mitochondrial division.</text>
</comment>
<keyword evidence="7" id="KW-0040">ANK repeat</keyword>
<dbReference type="Pfam" id="PF24883">
    <property type="entry name" value="NPHP3_N"/>
    <property type="match status" value="1"/>
</dbReference>
<dbReference type="InterPro" id="IPR027417">
    <property type="entry name" value="P-loop_NTPase"/>
</dbReference>
<dbReference type="PANTHER" id="PTHR22847">
    <property type="entry name" value="WD40 REPEAT PROTEIN"/>
    <property type="match status" value="1"/>
</dbReference>
<dbReference type="SMART" id="SM00320">
    <property type="entry name" value="WD40"/>
    <property type="match status" value="13"/>
</dbReference>
<feature type="repeat" description="WD" evidence="8">
    <location>
        <begin position="862"/>
        <end position="894"/>
    </location>
</feature>
<dbReference type="Pfam" id="PF00023">
    <property type="entry name" value="Ank"/>
    <property type="match status" value="1"/>
</dbReference>
<feature type="repeat" description="WD" evidence="8">
    <location>
        <begin position="1028"/>
        <end position="1069"/>
    </location>
</feature>
<feature type="repeat" description="WD" evidence="8">
    <location>
        <begin position="819"/>
        <end position="861"/>
    </location>
</feature>
<feature type="domain" description="NACHT" evidence="10">
    <location>
        <begin position="114"/>
        <end position="339"/>
    </location>
</feature>
<dbReference type="SUPFAM" id="SSF50978">
    <property type="entry name" value="WD40 repeat-like"/>
    <property type="match status" value="2"/>
</dbReference>
<reference evidence="11" key="2">
    <citation type="submission" date="2015-06" db="EMBL/GenBank/DDBJ databases">
        <authorList>
            <person name="Hoefler B.C."/>
            <person name="Straight P.D."/>
        </authorList>
    </citation>
    <scope>NUCLEOTIDE SEQUENCE [LARGE SCALE GENOMIC DNA]</scope>
    <source>
        <strain evidence="11">Mm55</strain>
    </source>
</reference>
<feature type="repeat" description="WD" evidence="8">
    <location>
        <begin position="1112"/>
        <end position="1153"/>
    </location>
</feature>
<evidence type="ECO:0000256" key="2">
    <source>
        <dbReference type="ARBA" id="ARBA00022737"/>
    </source>
</evidence>
<dbReference type="InterPro" id="IPR056884">
    <property type="entry name" value="NPHP3-like_N"/>
</dbReference>
<evidence type="ECO:0000256" key="8">
    <source>
        <dbReference type="PROSITE-ProRule" id="PRU00221"/>
    </source>
</evidence>
<keyword evidence="13" id="KW-1185">Reference proteome</keyword>
<dbReference type="CDD" id="cd00200">
    <property type="entry name" value="WD40"/>
    <property type="match status" value="2"/>
</dbReference>
<dbReference type="InterPro" id="IPR007111">
    <property type="entry name" value="NACHT_NTPase"/>
</dbReference>
<keyword evidence="2" id="KW-0677">Repeat</keyword>
<dbReference type="Gene3D" id="3.40.50.300">
    <property type="entry name" value="P-loop containing nucleotide triphosphate hydrolases"/>
    <property type="match status" value="1"/>
</dbReference>
<evidence type="ECO:0000313" key="12">
    <source>
        <dbReference type="EMBL" id="KXX75318.1"/>
    </source>
</evidence>
<protein>
    <recommendedName>
        <fullName evidence="5">Mitochondrial division protein 1</fullName>
    </recommendedName>
</protein>
<reference evidence="11 13" key="3">
    <citation type="submission" date="2016-01" db="EMBL/GenBank/DDBJ databases">
        <title>Madurella mycetomatis genome sequencing.</title>
        <authorList>
            <person name="Van De Sande W."/>
        </authorList>
    </citation>
    <scope>NUCLEOTIDE SEQUENCE [LARGE SCALE GENOMIC DNA]</scope>
    <source>
        <strain evidence="11">Mm55</strain>
        <strain evidence="13">mm55</strain>
    </source>
</reference>
<dbReference type="Gene3D" id="1.25.40.20">
    <property type="entry name" value="Ankyrin repeat-containing domain"/>
    <property type="match status" value="1"/>
</dbReference>
<dbReference type="PRINTS" id="PR00320">
    <property type="entry name" value="GPROTEINBRPT"/>
</dbReference>
<organism evidence="11 13">
    <name type="scientific">Madurella mycetomatis</name>
    <dbReference type="NCBI Taxonomy" id="100816"/>
    <lineage>
        <taxon>Eukaryota</taxon>
        <taxon>Fungi</taxon>
        <taxon>Dikarya</taxon>
        <taxon>Ascomycota</taxon>
        <taxon>Pezizomycotina</taxon>
        <taxon>Sordariomycetes</taxon>
        <taxon>Sordariomycetidae</taxon>
        <taxon>Sordariales</taxon>
        <taxon>Sordariales incertae sedis</taxon>
        <taxon>Madurella</taxon>
    </lineage>
</organism>
<feature type="repeat" description="WD" evidence="8">
    <location>
        <begin position="692"/>
        <end position="733"/>
    </location>
</feature>
<feature type="repeat" description="WD" evidence="8">
    <location>
        <begin position="1070"/>
        <end position="1111"/>
    </location>
</feature>
<evidence type="ECO:0000256" key="9">
    <source>
        <dbReference type="SAM" id="MobiDB-lite"/>
    </source>
</evidence>
<feature type="repeat" description="WD" evidence="8">
    <location>
        <begin position="945"/>
        <end position="986"/>
    </location>
</feature>
<feature type="repeat" description="WD" evidence="8">
    <location>
        <begin position="987"/>
        <end position="1027"/>
    </location>
</feature>
<accession>A0A175VQF2</accession>
<proteinExistence type="inferred from homology"/>
<feature type="repeat" description="WD" evidence="8">
    <location>
        <begin position="903"/>
        <end position="935"/>
    </location>
</feature>
<evidence type="ECO:0000256" key="4">
    <source>
        <dbReference type="ARBA" id="ARBA00038415"/>
    </source>
</evidence>
<dbReference type="EMBL" id="LCTW02000428">
    <property type="protein sequence ID" value="KXX73738.1"/>
    <property type="molecule type" value="Genomic_DNA"/>
</dbReference>
<dbReference type="InterPro" id="IPR015943">
    <property type="entry name" value="WD40/YVTN_repeat-like_dom_sf"/>
</dbReference>
<dbReference type="InterPro" id="IPR019775">
    <property type="entry name" value="WD40_repeat_CS"/>
</dbReference>
<dbReference type="PROSITE" id="PS50082">
    <property type="entry name" value="WD_REPEATS_2"/>
    <property type="match status" value="13"/>
</dbReference>
<dbReference type="InterPro" id="IPR036770">
    <property type="entry name" value="Ankyrin_rpt-contain_sf"/>
</dbReference>
<dbReference type="SUPFAM" id="SSF69304">
    <property type="entry name" value="Tricorn protease N-terminal domain"/>
    <property type="match status" value="1"/>
</dbReference>
<feature type="repeat" description="WD" evidence="8">
    <location>
        <begin position="1154"/>
        <end position="1195"/>
    </location>
</feature>
<dbReference type="SUPFAM" id="SSF48403">
    <property type="entry name" value="Ankyrin repeat"/>
    <property type="match status" value="1"/>
</dbReference>
<dbReference type="PROSITE" id="PS50837">
    <property type="entry name" value="NACHT"/>
    <property type="match status" value="1"/>
</dbReference>
<feature type="repeat" description="WD" evidence="8">
    <location>
        <begin position="775"/>
        <end position="818"/>
    </location>
</feature>
<keyword evidence="3" id="KW-0175">Coiled coil</keyword>
<evidence type="ECO:0000313" key="11">
    <source>
        <dbReference type="EMBL" id="KXX73738.1"/>
    </source>
</evidence>
<dbReference type="InterPro" id="IPR036322">
    <property type="entry name" value="WD40_repeat_dom_sf"/>
</dbReference>
<evidence type="ECO:0000259" key="10">
    <source>
        <dbReference type="PROSITE" id="PS50837"/>
    </source>
</evidence>
<keyword evidence="1 8" id="KW-0853">WD repeat</keyword>
<evidence type="ECO:0000313" key="13">
    <source>
        <dbReference type="Proteomes" id="UP000078237"/>
    </source>
</evidence>
<dbReference type="OrthoDB" id="4927664at2759"/>
<dbReference type="Gene3D" id="2.130.10.10">
    <property type="entry name" value="YVTN repeat-like/Quinoprotein amine dehydrogenase"/>
    <property type="match status" value="6"/>
</dbReference>
<evidence type="ECO:0000256" key="5">
    <source>
        <dbReference type="ARBA" id="ARBA00039789"/>
    </source>
</evidence>
<evidence type="ECO:0000256" key="3">
    <source>
        <dbReference type="ARBA" id="ARBA00023054"/>
    </source>
</evidence>
<dbReference type="STRING" id="100816.A0A175VQF2"/>
<dbReference type="VEuPathDB" id="FungiDB:MMYC01_209641"/>
<dbReference type="PROSITE" id="PS00678">
    <property type="entry name" value="WD_REPEATS_1"/>
    <property type="match status" value="7"/>
</dbReference>
<comment type="similarity">
    <text evidence="4">Belongs to the WD repeat MDV1/CAF4 family.</text>
</comment>
<dbReference type="PROSITE" id="PS50088">
    <property type="entry name" value="ANK_REPEAT"/>
    <property type="match status" value="1"/>
</dbReference>
<comment type="caution">
    <text evidence="11">The sequence shown here is derived from an EMBL/GenBank/DDBJ whole genome shotgun (WGS) entry which is preliminary data.</text>
</comment>
<dbReference type="Proteomes" id="UP000078237">
    <property type="component" value="Unassembled WGS sequence"/>
</dbReference>
<feature type="repeat" description="WD" evidence="8">
    <location>
        <begin position="650"/>
        <end position="691"/>
    </location>
</feature>
<feature type="repeat" description="WD" evidence="8">
    <location>
        <begin position="734"/>
        <end position="767"/>
    </location>
</feature>
<dbReference type="InterPro" id="IPR002110">
    <property type="entry name" value="Ankyrin_rpt"/>
</dbReference>